<dbReference type="EMBL" id="JAQQWK010000002">
    <property type="protein sequence ID" value="KAK8051508.1"/>
    <property type="molecule type" value="Genomic_DNA"/>
</dbReference>
<evidence type="ECO:0000259" key="1">
    <source>
        <dbReference type="Pfam" id="PF00004"/>
    </source>
</evidence>
<dbReference type="SUPFAM" id="SSF52540">
    <property type="entry name" value="P-loop containing nucleoside triphosphate hydrolases"/>
    <property type="match status" value="1"/>
</dbReference>
<comment type="caution">
    <text evidence="2">The sequence shown here is derived from an EMBL/GenBank/DDBJ whole genome shotgun (WGS) entry which is preliminary data.</text>
</comment>
<accession>A0ABR1TXX2</accession>
<feature type="domain" description="ATPase AAA-type core" evidence="1">
    <location>
        <begin position="79"/>
        <end position="180"/>
    </location>
</feature>
<dbReference type="Gene3D" id="3.40.50.300">
    <property type="entry name" value="P-loop containing nucleotide triphosphate hydrolases"/>
    <property type="match status" value="1"/>
</dbReference>
<name>A0ABR1TXX2_9PEZI</name>
<dbReference type="InterPro" id="IPR003959">
    <property type="entry name" value="ATPase_AAA_core"/>
</dbReference>
<evidence type="ECO:0000313" key="2">
    <source>
        <dbReference type="EMBL" id="KAK8051508.1"/>
    </source>
</evidence>
<gene>
    <name evidence="2" type="ORF">PG993_002893</name>
</gene>
<dbReference type="InterPro" id="IPR027417">
    <property type="entry name" value="P-loop_NTPase"/>
</dbReference>
<dbReference type="Pfam" id="PF00004">
    <property type="entry name" value="AAA"/>
    <property type="match status" value="1"/>
</dbReference>
<dbReference type="PANTHER" id="PTHR46411:SF2">
    <property type="entry name" value="AAA+ ATPASE DOMAIN-CONTAINING PROTEIN"/>
    <property type="match status" value="1"/>
</dbReference>
<organism evidence="2 3">
    <name type="scientific">Apiospora rasikravindrae</name>
    <dbReference type="NCBI Taxonomy" id="990691"/>
    <lineage>
        <taxon>Eukaryota</taxon>
        <taxon>Fungi</taxon>
        <taxon>Dikarya</taxon>
        <taxon>Ascomycota</taxon>
        <taxon>Pezizomycotina</taxon>
        <taxon>Sordariomycetes</taxon>
        <taxon>Xylariomycetidae</taxon>
        <taxon>Amphisphaeriales</taxon>
        <taxon>Apiosporaceae</taxon>
        <taxon>Apiospora</taxon>
    </lineage>
</organism>
<dbReference type="Proteomes" id="UP001444661">
    <property type="component" value="Unassembled WGS sequence"/>
</dbReference>
<protein>
    <recommendedName>
        <fullName evidence="1">ATPase AAA-type core domain-containing protein</fullName>
    </recommendedName>
</protein>
<reference evidence="2 3" key="1">
    <citation type="submission" date="2023-01" db="EMBL/GenBank/DDBJ databases">
        <title>Analysis of 21 Apiospora genomes using comparative genomics revels a genus with tremendous synthesis potential of carbohydrate active enzymes and secondary metabolites.</title>
        <authorList>
            <person name="Sorensen T."/>
        </authorList>
    </citation>
    <scope>NUCLEOTIDE SEQUENCE [LARGE SCALE GENOMIC DNA]</scope>
    <source>
        <strain evidence="2 3">CBS 33761</strain>
    </source>
</reference>
<dbReference type="PANTHER" id="PTHR46411">
    <property type="entry name" value="FAMILY ATPASE, PUTATIVE-RELATED"/>
    <property type="match status" value="1"/>
</dbReference>
<proteinExistence type="predicted"/>
<keyword evidence="3" id="KW-1185">Reference proteome</keyword>
<evidence type="ECO:0000313" key="3">
    <source>
        <dbReference type="Proteomes" id="UP001444661"/>
    </source>
</evidence>
<sequence length="235" mass="25891">MVDIPLHWKLEGDVVSDNFESSDGIGISAVSSTSVPLDTTIPSTELSLAPPTIFAFDLVVHRWRRSRTTSSRIQSKSIVLFHGAPGNGKTFAAEAVAELAKKALFRIAPREIGSTIQDVQNLIKSTLSVTKGWDCILLLEQSDTYLQSRNQTDLLGHATVAEFNNLLDDYKGVIILTAVHAHPEYHAMGYRANISLEFPRRISANDLQFGSIWSWKWVDRNGGKPTESASVNIPC</sequence>